<feature type="region of interest" description="Disordered" evidence="1">
    <location>
        <begin position="1407"/>
        <end position="1445"/>
    </location>
</feature>
<sequence length="1869" mass="211051">MKKIKKTSCNNQGIKRFLSPQPSNIPCKKQCKQIDLAAECTTRKSKDSCPFSSNTNKKFHEIEKTKHNLQVTAVEAHNSSAKDNTPNKFDWNSFVRDPGEMQESRYPVTLNTFKTMTHCSSIVNCILEDIKTATSLDFINDELMKERVLKNYYIQFYENPQIRNIYKLETKACPTFVKKKIMHIPTLDNNVVKDSNSNVPEVANANIAPVEVVSKSKELCVTAAPTPKTVDNVETASKPVELERVEAQSSKAQANEMPPQPVAAKSRDHANTLYISKNISFMHEDFLRRHISRKIQDVEKQEIILARINAELLQRKNAVQTNAEKPKDTQVLDLSAEVLIDISESAEVTAAVITKEQRIAQAKILFLKEYAKSNTLAYALRFHNGLKRHIISAILEMSIDEFKKYTKIHNAPEIYDDPKLLRDCYNYAIKTTKIWPVNLYMQLCDLFAYLKSKSVAISVDNLEDISPMLLHWTELAVLTNFDEIMKLDYYRCKGEKFGKFTELEVYREIFYEKCWLHNTWLREVPKLNIEVQKQLTTVMEVVECDITNEEVDKSSKSNETAAESVAQSAVEAETVHEVATNDLNVATTEQRDATIVEPTHLMDAECVEPVVNTLSIPSNAAIAEHSPDTSAGHLAASNETLLTQNIAETTTIVQTTTLNAEQNTLTAATANLETTTTAVLDATTNSNEIMPSSNREITASNETTLSSNQEIEAQQRIQIAKQLYFYEVEKSCTLPYLLRLHTGLKRRILNAILHMTYTEFKQYTHIHDAAEIYKNNELLQHCYDFVVKRPQVWPVNLYMRLVDLYEFLKMKDITLTAADLTHVSPKLLHWQDLSATTNYDYIVYWDYYRCSGKQMYNDNNLPNSYRQSFYEKCWYYDNWIWHTPRISGNVLSDDVAGAEEDKENAIFERAVVTHALAEWTEESETIEEVVTMEEESGTRAELQIVEQNVVENLVQPTSNARSTVSTVDAEIQTSQHLLAAYSNSSNALGAPAVTAENPNPITLPCKAIKQEKLSPLDKLQFNLVNDEENYECVPVPDDIVDLESIPADESHEELMLPLSNSENLAEHGTNLLLSFESPNVEVAQHSTELTENMESERIAEQQQSLIVKDEPTQLLPECIMEVEIETNSKEEQQNITQQQQLVQQVEIQTESSAAGQDEPCSIQKQVKIGVQQVLSSVEAPLSPHISREVKQELLQQVQQVLSSVEAPLSPHISREVKQELLQQVQQSVVDGAELQKQTQPAAQPSKTSHIEVATALTRIIEAHKLAKQQKQQHNVATNVQATAPTQTKHQQQQLAHEKCSAVAKQQQEKQRKQQQKIVVEKQATQKQRAPTKQPPIQQQQQENPTTTKTTELQSTTKKQQLLIAQPKKQTSDEQRSDTQHQPTPTVVTTLPKLQQQKEIAVEKQTARKQRLSVDQPTNQIQQQQIAKSLKTRRKSQITDKAKTTKEQLEPQQLVAAQQRSSQTVQLQSTQTYVQQQLQDQQQQQVVPQIENKMKAGFGPEKELQQAQQLVPQIVAKAADTQTQPKLAQQLTHLVQQQQLSTNIKNENKLDEAAEKCIESIQQNREVQQQTTLESSNASKETGIQFITQALPTKSTAQQQQFNQPQFILQRTSTQIQEQLMIRPAGDAHTQDTPINLPPSLMKVANKQTTTKTKTVKTAKATTRKTAKSSDYVPQFTHVFQPLAVALNTKKAATPPSSTGNELLQSTATSSLQALQSATPAAEEAVHATSNITVSPSSANNIILTLPVSLNAASTSASNSSYVYSLSGDSTFFNSSELLKVLENYQLQQSQQQKQLTQPEQLSQKPQTSAREGYQLQRSQQQQTLTQSEPVSQQQSAELVYMQMAQLHQQQCEQMQHEQQFELYNQLQVV</sequence>
<dbReference type="Pfam" id="PF22889">
    <property type="entry name" value="Tea_mid"/>
    <property type="match status" value="2"/>
</dbReference>
<reference evidence="4" key="2">
    <citation type="journal article" date="2015" name="Gigascience">
        <title>Reconstructing a comprehensive transcriptome assembly of a white-pupal translocated strain of the pest fruit fly Bactrocera cucurbitae.</title>
        <authorList>
            <person name="Sim S.B."/>
            <person name="Calla B."/>
            <person name="Hall B."/>
            <person name="DeRego T."/>
            <person name="Geib S.M."/>
        </authorList>
    </citation>
    <scope>NUCLEOTIDE SEQUENCE</scope>
</reference>
<name>A0A0A1X8Z2_ZEUCU</name>
<evidence type="ECO:0000259" key="2">
    <source>
        <dbReference type="Pfam" id="PF22889"/>
    </source>
</evidence>
<dbReference type="Pfam" id="PF24236">
    <property type="entry name" value="Tea_helical"/>
    <property type="match status" value="1"/>
</dbReference>
<gene>
    <name evidence="4" type="ORF">g.53917</name>
</gene>
<feature type="domain" description="Telomere ends associated middle" evidence="2">
    <location>
        <begin position="363"/>
        <end position="521"/>
    </location>
</feature>
<feature type="compositionally biased region" description="Low complexity" evidence="1">
    <location>
        <begin position="1379"/>
        <end position="1389"/>
    </location>
</feature>
<feature type="region of interest" description="Disordered" evidence="1">
    <location>
        <begin position="1283"/>
        <end position="1394"/>
    </location>
</feature>
<feature type="compositionally biased region" description="Basic and acidic residues" evidence="1">
    <location>
        <begin position="1369"/>
        <end position="1378"/>
    </location>
</feature>
<feature type="domain" description="Telomere ends associated middle" evidence="2">
    <location>
        <begin position="720"/>
        <end position="880"/>
    </location>
</feature>
<reference evidence="4" key="1">
    <citation type="submission" date="2014-11" db="EMBL/GenBank/DDBJ databases">
        <authorList>
            <person name="Geib S."/>
        </authorList>
    </citation>
    <scope>NUCLEOTIDE SEQUENCE</scope>
</reference>
<feature type="compositionally biased region" description="Low complexity" evidence="1">
    <location>
        <begin position="1330"/>
        <end position="1362"/>
    </location>
</feature>
<feature type="compositionally biased region" description="Basic and acidic residues" evidence="1">
    <location>
        <begin position="1436"/>
        <end position="1445"/>
    </location>
</feature>
<feature type="domain" description="Telomere ends associated alpha-helical" evidence="3">
    <location>
        <begin position="142"/>
        <end position="180"/>
    </location>
</feature>
<feature type="non-terminal residue" evidence="4">
    <location>
        <position position="1869"/>
    </location>
</feature>
<evidence type="ECO:0000256" key="1">
    <source>
        <dbReference type="SAM" id="MobiDB-lite"/>
    </source>
</evidence>
<proteinExistence type="predicted"/>
<evidence type="ECO:0000259" key="3">
    <source>
        <dbReference type="Pfam" id="PF24236"/>
    </source>
</evidence>
<dbReference type="EMBL" id="GBXI01007082">
    <property type="protein sequence ID" value="JAD07210.1"/>
    <property type="molecule type" value="Transcribed_RNA"/>
</dbReference>
<dbReference type="InterPro" id="IPR057624">
    <property type="entry name" value="Tea_helical"/>
</dbReference>
<dbReference type="InterPro" id="IPR054729">
    <property type="entry name" value="Tea_mid"/>
</dbReference>
<protein>
    <submittedName>
        <fullName evidence="4">Uncharacterized protein</fullName>
    </submittedName>
</protein>
<accession>A0A0A1X8Z2</accession>
<evidence type="ECO:0000313" key="4">
    <source>
        <dbReference type="EMBL" id="JAD07210.1"/>
    </source>
</evidence>
<organism evidence="4">
    <name type="scientific">Zeugodacus cucurbitae</name>
    <name type="common">Melon fruit fly</name>
    <name type="synonym">Bactrocera cucurbitae</name>
    <dbReference type="NCBI Taxonomy" id="28588"/>
    <lineage>
        <taxon>Eukaryota</taxon>
        <taxon>Metazoa</taxon>
        <taxon>Ecdysozoa</taxon>
        <taxon>Arthropoda</taxon>
        <taxon>Hexapoda</taxon>
        <taxon>Insecta</taxon>
        <taxon>Pterygota</taxon>
        <taxon>Neoptera</taxon>
        <taxon>Endopterygota</taxon>
        <taxon>Diptera</taxon>
        <taxon>Brachycera</taxon>
        <taxon>Muscomorpha</taxon>
        <taxon>Tephritoidea</taxon>
        <taxon>Tephritidae</taxon>
        <taxon>Zeugodacus</taxon>
        <taxon>Zeugodacus</taxon>
    </lineage>
</organism>
<feature type="compositionally biased region" description="Polar residues" evidence="1">
    <location>
        <begin position="1283"/>
        <end position="1294"/>
    </location>
</feature>